<proteinExistence type="predicted"/>
<keyword evidence="2" id="KW-1185">Reference proteome</keyword>
<evidence type="ECO:0000313" key="2">
    <source>
        <dbReference type="Proteomes" id="UP001652445"/>
    </source>
</evidence>
<dbReference type="RefSeq" id="WP_262685032.1">
    <property type="nucleotide sequence ID" value="NZ_JAOQIO010000068.1"/>
</dbReference>
<dbReference type="Proteomes" id="UP001652445">
    <property type="component" value="Unassembled WGS sequence"/>
</dbReference>
<sequence>MNMSISDSAESSAAMYTRMQLNKAGLDGLGPTGFEQLLAQVYTRNVTSGLSGLYGVSIGVESIPKGEREIANRGRRGGLKDVMIPPSVAEKMRSDPALRAKVEGAILHYVHVERPDFTKKDQLYGIRTIDSSLIIHEDGTWTIWSASIASPEEMEKGRKIEAEKLKKRAVERQLEAMRDGSAWLGMTVQTPFLTSAIPGNAWSSQGMNSNTNLALLQKLTEARALQRYSASSLISTRGGLLL</sequence>
<name>A0ABT2UGN4_9BACL</name>
<evidence type="ECO:0000313" key="1">
    <source>
        <dbReference type="EMBL" id="MCU6793800.1"/>
    </source>
</evidence>
<accession>A0ABT2UGN4</accession>
<reference evidence="1 2" key="1">
    <citation type="submission" date="2022-09" db="EMBL/GenBank/DDBJ databases">
        <authorList>
            <person name="Han X.L."/>
            <person name="Wang Q."/>
            <person name="Lu T."/>
        </authorList>
    </citation>
    <scope>NUCLEOTIDE SEQUENCE [LARGE SCALE GENOMIC DNA]</scope>
    <source>
        <strain evidence="1 2">WQ 127069</strain>
    </source>
</reference>
<gene>
    <name evidence="1" type="ORF">OB236_16975</name>
</gene>
<organism evidence="1 2">
    <name type="scientific">Paenibacillus baimaensis</name>
    <dbReference type="NCBI Taxonomy" id="2982185"/>
    <lineage>
        <taxon>Bacteria</taxon>
        <taxon>Bacillati</taxon>
        <taxon>Bacillota</taxon>
        <taxon>Bacilli</taxon>
        <taxon>Bacillales</taxon>
        <taxon>Paenibacillaceae</taxon>
        <taxon>Paenibacillus</taxon>
    </lineage>
</organism>
<comment type="caution">
    <text evidence="1">The sequence shown here is derived from an EMBL/GenBank/DDBJ whole genome shotgun (WGS) entry which is preliminary data.</text>
</comment>
<protein>
    <submittedName>
        <fullName evidence="1">Uncharacterized protein</fullName>
    </submittedName>
</protein>
<dbReference type="EMBL" id="JAOQIO010000068">
    <property type="protein sequence ID" value="MCU6793800.1"/>
    <property type="molecule type" value="Genomic_DNA"/>
</dbReference>